<accession>A0A1I7W8K9</accession>
<dbReference type="WBParaSite" id="Hba_00981">
    <property type="protein sequence ID" value="Hba_00981"/>
    <property type="gene ID" value="Hba_00981"/>
</dbReference>
<sequence length="158" mass="17668">MPRLLGVLRQNASAQESAEKLKGKLTSNLRSSKCAKHTSKYTETYRWIGRLRSCAPRVVLISQDANMNAAWDGVILSVCSATSSAFYKLCQWVLFKRLLGNADLAQVSLFMTCIGFVNLLLNWVPGIILMLTGKEYIKWMFIPWLPIIGATNALITII</sequence>
<evidence type="ECO:0000256" key="1">
    <source>
        <dbReference type="SAM" id="Phobius"/>
    </source>
</evidence>
<dbReference type="PANTHER" id="PTHR19346">
    <property type="entry name" value="SUGAR PHOSPHATE TRANSPORTER DOMAIN-CONTAINING PROTEIN"/>
    <property type="match status" value="1"/>
</dbReference>
<feature type="transmembrane region" description="Helical" evidence="1">
    <location>
        <begin position="107"/>
        <end position="130"/>
    </location>
</feature>
<dbReference type="PANTHER" id="PTHR19346:SF4">
    <property type="entry name" value="SUGAR PHOSPHATE TRANSPORTER DOMAIN-CONTAINING PROTEIN"/>
    <property type="match status" value="1"/>
</dbReference>
<reference evidence="3" key="1">
    <citation type="submission" date="2016-11" db="UniProtKB">
        <authorList>
            <consortium name="WormBaseParasite"/>
        </authorList>
    </citation>
    <scope>IDENTIFICATION</scope>
</reference>
<feature type="transmembrane region" description="Helical" evidence="1">
    <location>
        <begin position="136"/>
        <end position="157"/>
    </location>
</feature>
<keyword evidence="1" id="KW-1133">Transmembrane helix</keyword>
<organism evidence="2 3">
    <name type="scientific">Heterorhabditis bacteriophora</name>
    <name type="common">Entomopathogenic nematode worm</name>
    <dbReference type="NCBI Taxonomy" id="37862"/>
    <lineage>
        <taxon>Eukaryota</taxon>
        <taxon>Metazoa</taxon>
        <taxon>Ecdysozoa</taxon>
        <taxon>Nematoda</taxon>
        <taxon>Chromadorea</taxon>
        <taxon>Rhabditida</taxon>
        <taxon>Rhabditina</taxon>
        <taxon>Rhabditomorpha</taxon>
        <taxon>Strongyloidea</taxon>
        <taxon>Heterorhabditidae</taxon>
        <taxon>Heterorhabditis</taxon>
    </lineage>
</organism>
<protein>
    <submittedName>
        <fullName evidence="3">7TM_GPCR_Srx domain-containing protein</fullName>
    </submittedName>
</protein>
<keyword evidence="1" id="KW-0812">Transmembrane</keyword>
<keyword evidence="2" id="KW-1185">Reference proteome</keyword>
<dbReference type="Proteomes" id="UP000095283">
    <property type="component" value="Unplaced"/>
</dbReference>
<dbReference type="InterPro" id="IPR026505">
    <property type="entry name" value="Solute_c_fam_35_mem_F3/F4"/>
</dbReference>
<evidence type="ECO:0000313" key="3">
    <source>
        <dbReference type="WBParaSite" id="Hba_00981"/>
    </source>
</evidence>
<proteinExistence type="predicted"/>
<keyword evidence="1" id="KW-0472">Membrane</keyword>
<dbReference type="AlphaFoldDB" id="A0A1I7W8K9"/>
<evidence type="ECO:0000313" key="2">
    <source>
        <dbReference type="Proteomes" id="UP000095283"/>
    </source>
</evidence>
<name>A0A1I7W8K9_HETBA</name>